<organism evidence="1 2">
    <name type="scientific">Thelohanellus kitauei</name>
    <name type="common">Myxosporean</name>
    <dbReference type="NCBI Taxonomy" id="669202"/>
    <lineage>
        <taxon>Eukaryota</taxon>
        <taxon>Metazoa</taxon>
        <taxon>Cnidaria</taxon>
        <taxon>Myxozoa</taxon>
        <taxon>Myxosporea</taxon>
        <taxon>Bivalvulida</taxon>
        <taxon>Platysporina</taxon>
        <taxon>Myxobolidae</taxon>
        <taxon>Thelohanellus</taxon>
    </lineage>
</organism>
<gene>
    <name evidence="1" type="ORF">RF11_16215</name>
</gene>
<reference evidence="1 2" key="1">
    <citation type="journal article" date="2014" name="Genome Biol. Evol.">
        <title>The genome of the myxosporean Thelohanellus kitauei shows adaptations to nutrient acquisition within its fish host.</title>
        <authorList>
            <person name="Yang Y."/>
            <person name="Xiong J."/>
            <person name="Zhou Z."/>
            <person name="Huo F."/>
            <person name="Miao W."/>
            <person name="Ran C."/>
            <person name="Liu Y."/>
            <person name="Zhang J."/>
            <person name="Feng J."/>
            <person name="Wang M."/>
            <person name="Wang M."/>
            <person name="Wang L."/>
            <person name="Yao B."/>
        </authorList>
    </citation>
    <scope>NUCLEOTIDE SEQUENCE [LARGE SCALE GENOMIC DNA]</scope>
    <source>
        <strain evidence="1">Wuqing</strain>
    </source>
</reference>
<sequence length="102" mass="11169">MLFRKHVDGHNYLHLLEGLPGAVLLTKTIFYLGKDKALKTIITYNGGKTLVYIKLKNKLNTPCESAICDISILPGSKSLSSVLKYSPTNPLIIVAPCKSIVI</sequence>
<name>A0A0C2MLR9_THEKT</name>
<evidence type="ECO:0000313" key="2">
    <source>
        <dbReference type="Proteomes" id="UP000031668"/>
    </source>
</evidence>
<accession>A0A0C2MLR9</accession>
<dbReference type="OrthoDB" id="443634at2759"/>
<keyword evidence="2" id="KW-1185">Reference proteome</keyword>
<comment type="caution">
    <text evidence="1">The sequence shown here is derived from an EMBL/GenBank/DDBJ whole genome shotgun (WGS) entry which is preliminary data.</text>
</comment>
<dbReference type="AlphaFoldDB" id="A0A0C2MLR9"/>
<dbReference type="Proteomes" id="UP000031668">
    <property type="component" value="Unassembled WGS sequence"/>
</dbReference>
<protein>
    <submittedName>
        <fullName evidence="1">Uncharacterized protein</fullName>
    </submittedName>
</protein>
<proteinExistence type="predicted"/>
<evidence type="ECO:0000313" key="1">
    <source>
        <dbReference type="EMBL" id="KII62551.1"/>
    </source>
</evidence>
<dbReference type="EMBL" id="JWZT01004942">
    <property type="protein sequence ID" value="KII62551.1"/>
    <property type="molecule type" value="Genomic_DNA"/>
</dbReference>